<evidence type="ECO:0000256" key="2">
    <source>
        <dbReference type="ARBA" id="ARBA00004922"/>
    </source>
</evidence>
<evidence type="ECO:0000256" key="11">
    <source>
        <dbReference type="ARBA" id="ARBA00023180"/>
    </source>
</evidence>
<reference evidence="16" key="3">
    <citation type="submission" date="2015-06" db="UniProtKB">
        <authorList>
            <consortium name="EnsemblMetazoa"/>
        </authorList>
    </citation>
    <scope>IDENTIFICATION</scope>
</reference>
<comment type="pathway">
    <text evidence="2">Protein modification; protein glycosylation.</text>
</comment>
<evidence type="ECO:0000313" key="15">
    <source>
        <dbReference type="EMBL" id="ESN90527.1"/>
    </source>
</evidence>
<keyword evidence="5 12" id="KW-0808">Transferase</keyword>
<sequence length="443" mass="51891">MILKNTVGTLVVYSGGVVIISTLFYIFFRVLSVNVVDYRFVVGPINRLFSNNVSGLIKFNISSENSSSVNYENFWNQYKHYRESSARHLWPSKDEQYDRILHQLNTVPVINTSLPMKLIYLDWGFLYGTSAGQKFFLDEKCPVSWCSFTDDKKMKRKANLVVYRNSLDKYAGCGDDSGKSCSLRKQIHMLITQESPFHTPYYKSAINWTATYRSDSTIVMPYGKFVFFKNFSKLPDKTYKNFALGKEKKVAWFVTNCRPKNGRYEYAEELAKYIDVDIYGGCGKKTCGDQYDKRCYDLLLNDYKFYLSFENSNCKEYITEKFFRNALSYDVLPIVMGARPEDYEKVAPPNSYIHVDDFVSPKQLASYLHKLDRDDYLYNSYFRWKGTGEFVDTKFWCRVCTMLHEQDATGVQMWYDNLDLWWRAPGTCIKTRYFPTNFSKKAL</sequence>
<evidence type="ECO:0000256" key="4">
    <source>
        <dbReference type="ARBA" id="ARBA00022676"/>
    </source>
</evidence>
<dbReference type="STRING" id="6412.T1EXW5"/>
<dbReference type="UniPathway" id="UPA00378"/>
<evidence type="ECO:0000259" key="14">
    <source>
        <dbReference type="Pfam" id="PF17039"/>
    </source>
</evidence>
<keyword evidence="10 12" id="KW-0472">Membrane</keyword>
<dbReference type="GO" id="GO:0032580">
    <property type="term" value="C:Golgi cisterna membrane"/>
    <property type="evidence" value="ECO:0007669"/>
    <property type="project" value="UniProtKB-SubCell"/>
</dbReference>
<dbReference type="InParanoid" id="T1EXW5"/>
<keyword evidence="6 12" id="KW-0812">Transmembrane</keyword>
<dbReference type="Pfam" id="PF17039">
    <property type="entry name" value="Glyco_tran_10_N"/>
    <property type="match status" value="1"/>
</dbReference>
<dbReference type="EnsemblMetazoa" id="HelroT166201">
    <property type="protein sequence ID" value="HelroP166201"/>
    <property type="gene ID" value="HelroG166201"/>
</dbReference>
<comment type="similarity">
    <text evidence="3 12">Belongs to the glycosyltransferase 10 family.</text>
</comment>
<dbReference type="OMA" id="YKHYRES"/>
<comment type="subcellular location">
    <subcellularLocation>
        <location evidence="1">Golgi apparatus membrane</location>
        <topology evidence="1">Single-pass type II membrane protein</topology>
    </subcellularLocation>
    <subcellularLocation>
        <location evidence="12">Golgi apparatus</location>
        <location evidence="12">Golgi stack membrane</location>
        <topology evidence="12">Single-pass type II membrane protein</topology>
    </subcellularLocation>
</comment>
<dbReference type="PANTHER" id="PTHR48438:SF1">
    <property type="entry name" value="ALPHA-(1,3)-FUCOSYLTRANSFERASE C-RELATED"/>
    <property type="match status" value="1"/>
</dbReference>
<dbReference type="Gene3D" id="3.40.50.11660">
    <property type="entry name" value="Glycosyl transferase family 10, C-terminal domain"/>
    <property type="match status" value="1"/>
</dbReference>
<protein>
    <recommendedName>
        <fullName evidence="12">Fucosyltransferase</fullName>
        <ecNumber evidence="12">2.4.1.-</ecNumber>
    </recommendedName>
</protein>
<gene>
    <name evidence="16" type="primary">20201415</name>
    <name evidence="15" type="ORF">HELRODRAFT_166201</name>
</gene>
<name>T1EXW5_HELRO</name>
<keyword evidence="11" id="KW-0325">Glycoprotein</keyword>
<evidence type="ECO:0000256" key="1">
    <source>
        <dbReference type="ARBA" id="ARBA00004323"/>
    </source>
</evidence>
<feature type="domain" description="Fucosyltransferase C-terminal" evidence="13">
    <location>
        <begin position="245"/>
        <end position="409"/>
    </location>
</feature>
<evidence type="ECO:0000313" key="17">
    <source>
        <dbReference type="Proteomes" id="UP000015101"/>
    </source>
</evidence>
<proteinExistence type="inferred from homology"/>
<evidence type="ECO:0000256" key="8">
    <source>
        <dbReference type="ARBA" id="ARBA00022989"/>
    </source>
</evidence>
<feature type="transmembrane region" description="Helical" evidence="12">
    <location>
        <begin position="7"/>
        <end position="28"/>
    </location>
</feature>
<dbReference type="KEGG" id="hro:HELRODRAFT_166201"/>
<dbReference type="OrthoDB" id="427096at2759"/>
<evidence type="ECO:0000256" key="3">
    <source>
        <dbReference type="ARBA" id="ARBA00008919"/>
    </source>
</evidence>
<dbReference type="CTD" id="20201415"/>
<accession>T1EXW5</accession>
<dbReference type="InterPro" id="IPR038577">
    <property type="entry name" value="GT10-like_C_sf"/>
</dbReference>
<dbReference type="FunFam" id="3.40.50.11660:FF:000004">
    <property type="entry name" value="Glycoprotein 3-alpha-L-fucosyltransferase A"/>
    <property type="match status" value="1"/>
</dbReference>
<dbReference type="Proteomes" id="UP000015101">
    <property type="component" value="Unassembled WGS sequence"/>
</dbReference>
<keyword evidence="9 12" id="KW-0333">Golgi apparatus</keyword>
<dbReference type="FunCoup" id="T1EXW5">
    <property type="interactions" value="46"/>
</dbReference>
<dbReference type="EC" id="2.4.1.-" evidence="12"/>
<dbReference type="GO" id="GO:0046920">
    <property type="term" value="F:alpha-(1-&gt;3)-fucosyltransferase activity"/>
    <property type="evidence" value="ECO:0000318"/>
    <property type="project" value="GO_Central"/>
</dbReference>
<keyword evidence="8 12" id="KW-1133">Transmembrane helix</keyword>
<dbReference type="HOGENOM" id="CLU_032075_3_0_1"/>
<dbReference type="InterPro" id="IPR001503">
    <property type="entry name" value="Glyco_trans_10"/>
</dbReference>
<evidence type="ECO:0000256" key="7">
    <source>
        <dbReference type="ARBA" id="ARBA00022968"/>
    </source>
</evidence>
<keyword evidence="4 12" id="KW-0328">Glycosyltransferase</keyword>
<dbReference type="Pfam" id="PF00852">
    <property type="entry name" value="Glyco_transf_10"/>
    <property type="match status" value="1"/>
</dbReference>
<dbReference type="eggNOG" id="KOG2619">
    <property type="taxonomic scope" value="Eukaryota"/>
</dbReference>
<dbReference type="InterPro" id="IPR031481">
    <property type="entry name" value="Glyco_tran_10_N"/>
</dbReference>
<evidence type="ECO:0000313" key="16">
    <source>
        <dbReference type="EnsemblMetazoa" id="HelroP166201"/>
    </source>
</evidence>
<evidence type="ECO:0000256" key="9">
    <source>
        <dbReference type="ARBA" id="ARBA00023034"/>
    </source>
</evidence>
<feature type="domain" description="Fucosyltransferase N-terminal" evidence="14">
    <location>
        <begin position="130"/>
        <end position="223"/>
    </location>
</feature>
<evidence type="ECO:0000256" key="5">
    <source>
        <dbReference type="ARBA" id="ARBA00022679"/>
    </source>
</evidence>
<dbReference type="InterPro" id="IPR055270">
    <property type="entry name" value="Glyco_tran_10_C"/>
</dbReference>
<evidence type="ECO:0000256" key="10">
    <source>
        <dbReference type="ARBA" id="ARBA00023136"/>
    </source>
</evidence>
<dbReference type="EMBL" id="KB097753">
    <property type="protein sequence ID" value="ESN90527.1"/>
    <property type="molecule type" value="Genomic_DNA"/>
</dbReference>
<evidence type="ECO:0000256" key="6">
    <source>
        <dbReference type="ARBA" id="ARBA00022692"/>
    </source>
</evidence>
<organism evidence="16 17">
    <name type="scientific">Helobdella robusta</name>
    <name type="common">Californian leech</name>
    <dbReference type="NCBI Taxonomy" id="6412"/>
    <lineage>
        <taxon>Eukaryota</taxon>
        <taxon>Metazoa</taxon>
        <taxon>Spiralia</taxon>
        <taxon>Lophotrochozoa</taxon>
        <taxon>Annelida</taxon>
        <taxon>Clitellata</taxon>
        <taxon>Hirudinea</taxon>
        <taxon>Rhynchobdellida</taxon>
        <taxon>Glossiphoniidae</taxon>
        <taxon>Helobdella</taxon>
    </lineage>
</organism>
<dbReference type="RefSeq" id="XP_009031444.1">
    <property type="nucleotide sequence ID" value="XM_009033196.1"/>
</dbReference>
<dbReference type="GeneID" id="20201415"/>
<dbReference type="GO" id="GO:0000139">
    <property type="term" value="C:Golgi membrane"/>
    <property type="evidence" value="ECO:0007669"/>
    <property type="project" value="UniProtKB-SubCell"/>
</dbReference>
<keyword evidence="7" id="KW-0735">Signal-anchor</keyword>
<evidence type="ECO:0000256" key="12">
    <source>
        <dbReference type="RuleBase" id="RU003832"/>
    </source>
</evidence>
<dbReference type="PANTHER" id="PTHR48438">
    <property type="entry name" value="ALPHA-(1,3)-FUCOSYLTRANSFERASE C-RELATED"/>
    <property type="match status" value="1"/>
</dbReference>
<keyword evidence="17" id="KW-1185">Reference proteome</keyword>
<evidence type="ECO:0000259" key="13">
    <source>
        <dbReference type="Pfam" id="PF00852"/>
    </source>
</evidence>
<reference evidence="17" key="1">
    <citation type="submission" date="2012-12" db="EMBL/GenBank/DDBJ databases">
        <authorList>
            <person name="Hellsten U."/>
            <person name="Grimwood J."/>
            <person name="Chapman J.A."/>
            <person name="Shapiro H."/>
            <person name="Aerts A."/>
            <person name="Otillar R.P."/>
            <person name="Terry A.Y."/>
            <person name="Boore J.L."/>
            <person name="Simakov O."/>
            <person name="Marletaz F."/>
            <person name="Cho S.-J."/>
            <person name="Edsinger-Gonzales E."/>
            <person name="Havlak P."/>
            <person name="Kuo D.-H."/>
            <person name="Larsson T."/>
            <person name="Lv J."/>
            <person name="Arendt D."/>
            <person name="Savage R."/>
            <person name="Osoegawa K."/>
            <person name="de Jong P."/>
            <person name="Lindberg D.R."/>
            <person name="Seaver E.C."/>
            <person name="Weisblat D.A."/>
            <person name="Putnam N.H."/>
            <person name="Grigoriev I.V."/>
            <person name="Rokhsar D.S."/>
        </authorList>
    </citation>
    <scope>NUCLEOTIDE SEQUENCE</scope>
</reference>
<dbReference type="EMBL" id="AMQM01002274">
    <property type="status" value="NOT_ANNOTATED_CDS"/>
    <property type="molecule type" value="Genomic_DNA"/>
</dbReference>
<reference evidence="15 17" key="2">
    <citation type="journal article" date="2013" name="Nature">
        <title>Insights into bilaterian evolution from three spiralian genomes.</title>
        <authorList>
            <person name="Simakov O."/>
            <person name="Marletaz F."/>
            <person name="Cho S.J."/>
            <person name="Edsinger-Gonzales E."/>
            <person name="Havlak P."/>
            <person name="Hellsten U."/>
            <person name="Kuo D.H."/>
            <person name="Larsson T."/>
            <person name="Lv J."/>
            <person name="Arendt D."/>
            <person name="Savage R."/>
            <person name="Osoegawa K."/>
            <person name="de Jong P."/>
            <person name="Grimwood J."/>
            <person name="Chapman J.A."/>
            <person name="Shapiro H."/>
            <person name="Aerts A."/>
            <person name="Otillar R.P."/>
            <person name="Terry A.Y."/>
            <person name="Boore J.L."/>
            <person name="Grigoriev I.V."/>
            <person name="Lindberg D.R."/>
            <person name="Seaver E.C."/>
            <person name="Weisblat D.A."/>
            <person name="Putnam N.H."/>
            <person name="Rokhsar D.S."/>
        </authorList>
    </citation>
    <scope>NUCLEOTIDE SEQUENCE</scope>
</reference>
<dbReference type="SUPFAM" id="SSF53756">
    <property type="entry name" value="UDP-Glycosyltransferase/glycogen phosphorylase"/>
    <property type="match status" value="1"/>
</dbReference>
<dbReference type="AlphaFoldDB" id="T1EXW5"/>